<keyword evidence="3" id="KW-0328">Glycosyltransferase</keyword>
<feature type="domain" description="Exostosin GT47" evidence="7">
    <location>
        <begin position="407"/>
        <end position="688"/>
    </location>
</feature>
<feature type="compositionally biased region" description="Low complexity" evidence="6">
    <location>
        <begin position="773"/>
        <end position="785"/>
    </location>
</feature>
<proteinExistence type="inferred from homology"/>
<name>A0ABR2NI11_9ROSI</name>
<feature type="domain" description="Exostosin GT47" evidence="7">
    <location>
        <begin position="1031"/>
        <end position="1342"/>
    </location>
</feature>
<evidence type="ECO:0000256" key="4">
    <source>
        <dbReference type="ARBA" id="ARBA00022968"/>
    </source>
</evidence>
<evidence type="ECO:0000256" key="3">
    <source>
        <dbReference type="ARBA" id="ARBA00022676"/>
    </source>
</evidence>
<dbReference type="Proteomes" id="UP001396334">
    <property type="component" value="Unassembled WGS sequence"/>
</dbReference>
<dbReference type="Pfam" id="PF03016">
    <property type="entry name" value="Exostosin_GT47"/>
    <property type="match status" value="2"/>
</dbReference>
<feature type="compositionally biased region" description="Basic and acidic residues" evidence="6">
    <location>
        <begin position="249"/>
        <end position="261"/>
    </location>
</feature>
<protein>
    <recommendedName>
        <fullName evidence="7">Exostosin GT47 domain-containing protein</fullName>
    </recommendedName>
</protein>
<dbReference type="InterPro" id="IPR004263">
    <property type="entry name" value="Exostosin"/>
</dbReference>
<evidence type="ECO:0000256" key="2">
    <source>
        <dbReference type="ARBA" id="ARBA00010271"/>
    </source>
</evidence>
<keyword evidence="4" id="KW-0812">Transmembrane</keyword>
<reference evidence="8 9" key="1">
    <citation type="journal article" date="2024" name="G3 (Bethesda)">
        <title>Genome assembly of Hibiscus sabdariffa L. provides insights into metabolisms of medicinal natural products.</title>
        <authorList>
            <person name="Kim T."/>
        </authorList>
    </citation>
    <scope>NUCLEOTIDE SEQUENCE [LARGE SCALE GENOMIC DNA]</scope>
    <source>
        <strain evidence="8">TK-2024</strain>
        <tissue evidence="8">Old leaves</tissue>
    </source>
</reference>
<feature type="region of interest" description="Disordered" evidence="6">
    <location>
        <begin position="856"/>
        <end position="931"/>
    </location>
</feature>
<comment type="similarity">
    <text evidence="2">Belongs to the glycosyltransferase 47 family.</text>
</comment>
<feature type="compositionally biased region" description="Polar residues" evidence="6">
    <location>
        <begin position="805"/>
        <end position="830"/>
    </location>
</feature>
<keyword evidence="3" id="KW-0808">Transferase</keyword>
<keyword evidence="9" id="KW-1185">Reference proteome</keyword>
<evidence type="ECO:0000313" key="9">
    <source>
        <dbReference type="Proteomes" id="UP001396334"/>
    </source>
</evidence>
<feature type="region of interest" description="Disordered" evidence="6">
    <location>
        <begin position="107"/>
        <end position="138"/>
    </location>
</feature>
<gene>
    <name evidence="8" type="ORF">V6N11_057655</name>
</gene>
<evidence type="ECO:0000259" key="7">
    <source>
        <dbReference type="Pfam" id="PF03016"/>
    </source>
</evidence>
<feature type="region of interest" description="Disordered" evidence="6">
    <location>
        <begin position="773"/>
        <end position="836"/>
    </location>
</feature>
<organism evidence="8 9">
    <name type="scientific">Hibiscus sabdariffa</name>
    <name type="common">roselle</name>
    <dbReference type="NCBI Taxonomy" id="183260"/>
    <lineage>
        <taxon>Eukaryota</taxon>
        <taxon>Viridiplantae</taxon>
        <taxon>Streptophyta</taxon>
        <taxon>Embryophyta</taxon>
        <taxon>Tracheophyta</taxon>
        <taxon>Spermatophyta</taxon>
        <taxon>Magnoliopsida</taxon>
        <taxon>eudicotyledons</taxon>
        <taxon>Gunneridae</taxon>
        <taxon>Pentapetalae</taxon>
        <taxon>rosids</taxon>
        <taxon>malvids</taxon>
        <taxon>Malvales</taxon>
        <taxon>Malvaceae</taxon>
        <taxon>Malvoideae</taxon>
        <taxon>Hibiscus</taxon>
    </lineage>
</organism>
<sequence>MKIPCFFYFPEFEISVSIICAFYIKLKSLSSASENRIEEHNAVMIFSIGTELSYLEVPYGYVLSTSFPSGKVSVEGQSSFLAGSPSSAESGVTSLATHNVTHSIGLEYNGTYTGNENAQDNENSEERDTDLNNDAISETDVGLKITSTLGEGSPNEPSTEELVELNKNSAVDCAKSSKNKTTAVEAGAVNKPVYDFKTCEGKEKDQSNGFISEVGLKNSSISDNYINFSRESSSEEFEDYLESSNNKTAAEEASKAEERDTNSPLKNTLEKDVEASIRNPVMPVNSGISSVEQHVTPRFDDKGKLEEINNISTSLGDEYSPHKTPKMKKKPEMPSAVAMIADMNNLFYQSRVSYYSMTPRRPSAADKVLLNARSQIESAPILENDQQLYAPLYRNVSMFKRSYELMESTLKIYVYKEGNRPIFHTPVLKGIYASEGWFMKQLVTNKKFVTKKPREAQLFYLPFSSRMLEETLYIPDSHNQDNLLEYLKKYVDMIAAKYPFWNRTEGADHFLVACHDWAPSETKEYMANCIRALCNSDIREGYIFGKDASLPETTIFNPQKPLRALGGKPPSKRSILAFFAGGMHGYLRPILLQHWGNNKDPDMKIFGQMPNRKGKMNYVQHMKSSKYCICPRGYEVNSPRVVEAIFYECVPVIISDNFVPPFFEVLNWESFALFISEKDVPNLKKILLSIPNERYLQMQLSVKKVQQHFLWHHRPEKFLCCDMDESFRQICQAQSRRLLLLMAVTLALVVAVQYFELPYSKVFTSNYGTSKNGSFPTGSSSSKSGMVDNVTLSNGFHSKHAENGAENSNIGKQTVRGNESEGKINNTGNGCVSEKASSKEPCGLFSDLSPSDNHISSNMSSVLENGDSVVHGPSLDGASKHQNVTKDHNPSYGRGSFVDDLSPTALPPMDSELRSSKSSMNTSPAPAPAPANVYLKNTVASVSNKGSGKPKQKSKIQPKVVVSISEMNDLLLQSLASPHAGAPTWSSKVQQEVISAKSQIMHALDTKDNSGLYPSLYRNVSVFKRSYELMESMLKVYIYKEGKKPIFHQGKLDGIYASEGWFIKLMEANKRFVTEDPGKAHLLFLPFSSRLLELTLYVRKSHSRTNLIEYMRNYVDTIAAKHPFWNRSSGSDHFLVACHDWVMLFPFSYRELLILCSSHVTYTSADKLPRFQAPAETRGHLLNSIRALCNADIEVGFTIGKDVSLPETYVLSAKDPLKSKGGNPPSERHILAFFAGQTHGYVRPILLNHWGKDPDMKIFGPMPQVKGNKNYIDHMKSSKFCICPRGFEVNSPRVVEAIFYECVPVIISDNFVPPLFEILNWESFALFVLEKDIPNLKTILVSISEERYVEMHKGVKMVQQHFLWHAEPVKYDLFHMILHSIWYTRVFQVGAA</sequence>
<evidence type="ECO:0000256" key="5">
    <source>
        <dbReference type="ARBA" id="ARBA00023034"/>
    </source>
</evidence>
<dbReference type="PANTHER" id="PTHR11062">
    <property type="entry name" value="EXOSTOSIN HEPARAN SULFATE GLYCOSYLTRANSFERASE -RELATED"/>
    <property type="match status" value="1"/>
</dbReference>
<evidence type="ECO:0000313" key="8">
    <source>
        <dbReference type="EMBL" id="KAK8975817.1"/>
    </source>
</evidence>
<keyword evidence="5" id="KW-0333">Golgi apparatus</keyword>
<comment type="subcellular location">
    <subcellularLocation>
        <location evidence="1">Golgi apparatus membrane</location>
        <topology evidence="1">Single-pass type II membrane protein</topology>
    </subcellularLocation>
</comment>
<accession>A0ABR2NI11</accession>
<dbReference type="InterPro" id="IPR040911">
    <property type="entry name" value="Exostosin_GT47"/>
</dbReference>
<keyword evidence="4" id="KW-0735">Signal-anchor</keyword>
<feature type="compositionally biased region" description="Polar residues" evidence="6">
    <location>
        <begin position="110"/>
        <end position="121"/>
    </location>
</feature>
<feature type="region of interest" description="Disordered" evidence="6">
    <location>
        <begin position="237"/>
        <end position="271"/>
    </location>
</feature>
<dbReference type="PANTHER" id="PTHR11062:SF108">
    <property type="entry name" value="EXOSTOSIN FAMILY PROTEIN"/>
    <property type="match status" value="1"/>
</dbReference>
<dbReference type="EMBL" id="JBBPBN010000139">
    <property type="protein sequence ID" value="KAK8975817.1"/>
    <property type="molecule type" value="Genomic_DNA"/>
</dbReference>
<comment type="caution">
    <text evidence="8">The sequence shown here is derived from an EMBL/GenBank/DDBJ whole genome shotgun (WGS) entry which is preliminary data.</text>
</comment>
<evidence type="ECO:0000256" key="6">
    <source>
        <dbReference type="SAM" id="MobiDB-lite"/>
    </source>
</evidence>
<evidence type="ECO:0000256" key="1">
    <source>
        <dbReference type="ARBA" id="ARBA00004323"/>
    </source>
</evidence>